<accession>A0A2I4EEZ4</accession>
<organism evidence="1 2">
    <name type="scientific">Juglans regia</name>
    <name type="common">English walnut</name>
    <dbReference type="NCBI Taxonomy" id="51240"/>
    <lineage>
        <taxon>Eukaryota</taxon>
        <taxon>Viridiplantae</taxon>
        <taxon>Streptophyta</taxon>
        <taxon>Embryophyta</taxon>
        <taxon>Tracheophyta</taxon>
        <taxon>Spermatophyta</taxon>
        <taxon>Magnoliopsida</taxon>
        <taxon>eudicotyledons</taxon>
        <taxon>Gunneridae</taxon>
        <taxon>Pentapetalae</taxon>
        <taxon>rosids</taxon>
        <taxon>fabids</taxon>
        <taxon>Fagales</taxon>
        <taxon>Juglandaceae</taxon>
        <taxon>Juglans</taxon>
    </lineage>
</organism>
<dbReference type="PANTHER" id="PTHR33710:SF62">
    <property type="entry name" value="DUF4283 DOMAIN PROTEIN"/>
    <property type="match status" value="1"/>
</dbReference>
<dbReference type="Proteomes" id="UP000235220">
    <property type="component" value="Chromosome 7"/>
</dbReference>
<dbReference type="Gramene" id="Jr07_18190_p1">
    <property type="protein sequence ID" value="cds.Jr07_18190_p1"/>
    <property type="gene ID" value="Jr07_18190"/>
</dbReference>
<evidence type="ECO:0000313" key="2">
    <source>
        <dbReference type="RefSeq" id="XP_018817964.1"/>
    </source>
</evidence>
<name>A0A2I4EEZ4_JUGRE</name>
<evidence type="ECO:0000313" key="1">
    <source>
        <dbReference type="Proteomes" id="UP000235220"/>
    </source>
</evidence>
<reference evidence="2" key="1">
    <citation type="submission" date="2025-08" db="UniProtKB">
        <authorList>
            <consortium name="RefSeq"/>
        </authorList>
    </citation>
    <scope>IDENTIFICATION</scope>
    <source>
        <tissue evidence="2">Leaves</tissue>
    </source>
</reference>
<keyword evidence="1" id="KW-1185">Reference proteome</keyword>
<dbReference type="RefSeq" id="XP_018817964.1">
    <property type="nucleotide sequence ID" value="XM_018962419.1"/>
</dbReference>
<proteinExistence type="predicted"/>
<dbReference type="GeneID" id="108988984"/>
<sequence>MRRWEGDQEVKAKWIILERLLINLFDLGWTGSFFTWCNNHNDETFMKEGIDRAVANARWSCFLDKVKVEVMATCTSDHSAIILHSFKGGREEYVRRRNFKYKVGRSLEERCGLVVKVEWDKAKQEPNSVAVLQAKLKRCSKALSNWSKYTFREREHLIRVKIERLREM</sequence>
<dbReference type="OrthoDB" id="1935089at2759"/>
<dbReference type="PANTHER" id="PTHR33710">
    <property type="entry name" value="BNAC02G09200D PROTEIN"/>
    <property type="match status" value="1"/>
</dbReference>
<dbReference type="AlphaFoldDB" id="A0A2I4EEZ4"/>
<dbReference type="KEGG" id="jre:108988984"/>
<gene>
    <name evidence="2" type="primary">LOC108988984</name>
</gene>
<protein>
    <submittedName>
        <fullName evidence="2">Uncharacterized protein LOC108988984</fullName>
    </submittedName>
</protein>